<accession>A0A8J7H4A3</accession>
<evidence type="ECO:0000313" key="1">
    <source>
        <dbReference type="EMBL" id="MBH1942105.1"/>
    </source>
</evidence>
<dbReference type="AlphaFoldDB" id="A0A8J7H4A3"/>
<dbReference type="SUPFAM" id="SSF109854">
    <property type="entry name" value="DinB/YfiT-like putative metalloenzymes"/>
    <property type="match status" value="1"/>
</dbReference>
<dbReference type="Proteomes" id="UP000623269">
    <property type="component" value="Unassembled WGS sequence"/>
</dbReference>
<comment type="caution">
    <text evidence="1">The sequence shown here is derived from an EMBL/GenBank/DDBJ whole genome shotgun (WGS) entry which is preliminary data.</text>
</comment>
<proteinExistence type="predicted"/>
<protein>
    <submittedName>
        <fullName evidence="1">DinB family protein</fullName>
    </submittedName>
</protein>
<dbReference type="EMBL" id="JAEAGR010000017">
    <property type="protein sequence ID" value="MBH1942105.1"/>
    <property type="molecule type" value="Genomic_DNA"/>
</dbReference>
<reference evidence="1" key="1">
    <citation type="submission" date="2020-12" db="EMBL/GenBank/DDBJ databases">
        <title>M. sibirica DSM 26468T genome.</title>
        <authorList>
            <person name="Thieme N."/>
            <person name="Rettenmaier R."/>
            <person name="Zverlov V."/>
            <person name="Liebl W."/>
        </authorList>
    </citation>
    <scope>NUCLEOTIDE SEQUENCE</scope>
    <source>
        <strain evidence="1">DSM 26468</strain>
    </source>
</reference>
<dbReference type="Gene3D" id="1.20.120.450">
    <property type="entry name" value="dinb family like domain"/>
    <property type="match status" value="1"/>
</dbReference>
<evidence type="ECO:0000313" key="2">
    <source>
        <dbReference type="Proteomes" id="UP000623269"/>
    </source>
</evidence>
<name>A0A8J7H4A3_9FIRM</name>
<dbReference type="InterPro" id="IPR034660">
    <property type="entry name" value="DinB/YfiT-like"/>
</dbReference>
<dbReference type="RefSeq" id="WP_197662351.1">
    <property type="nucleotide sequence ID" value="NZ_JAEAGR010000017.1"/>
</dbReference>
<gene>
    <name evidence="1" type="ORF">I5677_14480</name>
</gene>
<sequence length="168" mass="20326">MDRLAITALHNQFESSYQMLDNLIQVIPEDKWYSKYHDIPMWKQVFHILYFIEFWIRPEYNDREFRCMKFDERISPELDVHTEGDISISKEQMLEYLNNIHLKTLQVFEELQDKDLGEPIINGVDNYTYLDVITGQIRHIMYNIGYCNACLREHGLPESDWYSYNEKD</sequence>
<organism evidence="1 2">
    <name type="scientific">Mobilitalea sibirica</name>
    <dbReference type="NCBI Taxonomy" id="1462919"/>
    <lineage>
        <taxon>Bacteria</taxon>
        <taxon>Bacillati</taxon>
        <taxon>Bacillota</taxon>
        <taxon>Clostridia</taxon>
        <taxon>Lachnospirales</taxon>
        <taxon>Lachnospiraceae</taxon>
        <taxon>Mobilitalea</taxon>
    </lineage>
</organism>
<keyword evidence="2" id="KW-1185">Reference proteome</keyword>